<dbReference type="Pfam" id="PF18911">
    <property type="entry name" value="PKD_4"/>
    <property type="match status" value="1"/>
</dbReference>
<dbReference type="InterPro" id="IPR035986">
    <property type="entry name" value="PKD_dom_sf"/>
</dbReference>
<dbReference type="InterPro" id="IPR013783">
    <property type="entry name" value="Ig-like_fold"/>
</dbReference>
<keyword evidence="1" id="KW-1133">Transmembrane helix</keyword>
<dbReference type="Gene3D" id="2.60.40.10">
    <property type="entry name" value="Immunoglobulins"/>
    <property type="match status" value="1"/>
</dbReference>
<evidence type="ECO:0000256" key="1">
    <source>
        <dbReference type="SAM" id="Phobius"/>
    </source>
</evidence>
<dbReference type="SMART" id="SM00089">
    <property type="entry name" value="PKD"/>
    <property type="match status" value="1"/>
</dbReference>
<protein>
    <submittedName>
        <fullName evidence="3">PKD domain-containing protein</fullName>
    </submittedName>
</protein>
<feature type="transmembrane region" description="Helical" evidence="1">
    <location>
        <begin position="12"/>
        <end position="35"/>
    </location>
</feature>
<accession>A0A5C1AEV1</accession>
<dbReference type="CDD" id="cd00146">
    <property type="entry name" value="PKD"/>
    <property type="match status" value="1"/>
</dbReference>
<dbReference type="InterPro" id="IPR000601">
    <property type="entry name" value="PKD_dom"/>
</dbReference>
<dbReference type="Proteomes" id="UP000324974">
    <property type="component" value="Chromosome"/>
</dbReference>
<proteinExistence type="predicted"/>
<sequence>MADEKPARKNYIKIVFGSFMGLCTGGVMMYANALFDSVVKPPKPLANFSAGNADGLTANFQVTASGQSGWWDFGDGTALEPFDSEKTQVSHTYAKPGSYKVGLTVRNFLNEENDRSINVDVAAATASTAVGAVPNELPPAVKGWKVEAVGGTQAPATFHVTGELENADEVIWRLGNEKTEQLIAQSGPIDKYIRIDQPGQQHIVLTAISKTSKLPQVLVQAVDVQAQKSAIYTATLRVTDSGERVDTHTRTQLVSLMLRDKTGAATKSFTRVITASPASTIQSVEPGKMAKSVIKKESVKVEIAKDKLSATISGEWAVAGDALVREAGGSDVTLPLLVKEERVAQLSPTVSEVAGTLDSKQQIVLALPAARRGTKRSTAVDFSYRLPDGRRTPVANGQLDAAGNWVGKAKLGGKDTTIQARTVNGQVVITFQ</sequence>
<evidence type="ECO:0000313" key="3">
    <source>
        <dbReference type="EMBL" id="QEL17065.1"/>
    </source>
</evidence>
<dbReference type="InterPro" id="IPR022409">
    <property type="entry name" value="PKD/Chitinase_dom"/>
</dbReference>
<dbReference type="EMBL" id="CP042425">
    <property type="protein sequence ID" value="QEL17065.1"/>
    <property type="molecule type" value="Genomic_DNA"/>
</dbReference>
<evidence type="ECO:0000259" key="2">
    <source>
        <dbReference type="PROSITE" id="PS50093"/>
    </source>
</evidence>
<keyword evidence="4" id="KW-1185">Reference proteome</keyword>
<feature type="domain" description="PKD" evidence="2">
    <location>
        <begin position="71"/>
        <end position="128"/>
    </location>
</feature>
<name>A0A5C1AEV1_9BACT</name>
<reference evidence="4" key="1">
    <citation type="submission" date="2019-08" db="EMBL/GenBank/DDBJ databases">
        <title>Limnoglobus roseus gen. nov., sp. nov., a novel freshwater planctomycete with a giant genome from the family Gemmataceae.</title>
        <authorList>
            <person name="Kulichevskaya I.S."/>
            <person name="Naumoff D.G."/>
            <person name="Miroshnikov K."/>
            <person name="Ivanova A."/>
            <person name="Philippov D.A."/>
            <person name="Hakobyan A."/>
            <person name="Rijpstra I.C."/>
            <person name="Sinninghe Damste J.S."/>
            <person name="Liesack W."/>
            <person name="Dedysh S.N."/>
        </authorList>
    </citation>
    <scope>NUCLEOTIDE SEQUENCE [LARGE SCALE GENOMIC DNA]</scope>
    <source>
        <strain evidence="4">PX52</strain>
    </source>
</reference>
<organism evidence="3 4">
    <name type="scientific">Limnoglobus roseus</name>
    <dbReference type="NCBI Taxonomy" id="2598579"/>
    <lineage>
        <taxon>Bacteria</taxon>
        <taxon>Pseudomonadati</taxon>
        <taxon>Planctomycetota</taxon>
        <taxon>Planctomycetia</taxon>
        <taxon>Gemmatales</taxon>
        <taxon>Gemmataceae</taxon>
        <taxon>Limnoglobus</taxon>
    </lineage>
</organism>
<dbReference type="SUPFAM" id="SSF49299">
    <property type="entry name" value="PKD domain"/>
    <property type="match status" value="1"/>
</dbReference>
<keyword evidence="1" id="KW-0812">Transmembrane</keyword>
<evidence type="ECO:0000313" key="4">
    <source>
        <dbReference type="Proteomes" id="UP000324974"/>
    </source>
</evidence>
<gene>
    <name evidence="3" type="ORF">PX52LOC_04041</name>
</gene>
<dbReference type="KEGG" id="lrs:PX52LOC_04041"/>
<dbReference type="RefSeq" id="WP_149111720.1">
    <property type="nucleotide sequence ID" value="NZ_CP042425.1"/>
</dbReference>
<dbReference type="AlphaFoldDB" id="A0A5C1AEV1"/>
<keyword evidence="1" id="KW-0472">Membrane</keyword>
<dbReference type="OrthoDB" id="272643at2"/>
<dbReference type="PROSITE" id="PS50093">
    <property type="entry name" value="PKD"/>
    <property type="match status" value="1"/>
</dbReference>